<dbReference type="RefSeq" id="XP_020916590.2">
    <property type="nucleotide sequence ID" value="XM_021060931.2"/>
</dbReference>
<reference evidence="9" key="1">
    <citation type="submission" date="2022-11" db="UniProtKB">
        <authorList>
            <consortium name="EnsemblMetazoa"/>
        </authorList>
    </citation>
    <scope>IDENTIFICATION</scope>
</reference>
<keyword evidence="4" id="KW-0736">Signalosome</keyword>
<keyword evidence="5" id="KW-0539">Nucleus</keyword>
<protein>
    <recommendedName>
        <fullName evidence="8">COP9 signalosome complex subunit 7 helix I domain-containing protein</fullName>
    </recommendedName>
</protein>
<dbReference type="GO" id="GO:0010387">
    <property type="term" value="P:COP9 signalosome assembly"/>
    <property type="evidence" value="ECO:0007669"/>
    <property type="project" value="InterPro"/>
</dbReference>
<dbReference type="Pfam" id="PF18392">
    <property type="entry name" value="CSN7a_helixI"/>
    <property type="match status" value="1"/>
</dbReference>
<dbReference type="InterPro" id="IPR041481">
    <property type="entry name" value="CSN7_helixI"/>
</dbReference>
<dbReference type="PANTHER" id="PTHR15350:SF5">
    <property type="entry name" value="COP9 SIGNALOSOME COMPLEX SUBUNIT 7"/>
    <property type="match status" value="1"/>
</dbReference>
<keyword evidence="3" id="KW-0963">Cytoplasm</keyword>
<proteinExistence type="predicted"/>
<name>A0A913Y8P5_EXADI</name>
<keyword evidence="6" id="KW-0175">Coiled coil</keyword>
<evidence type="ECO:0000256" key="5">
    <source>
        <dbReference type="ARBA" id="ARBA00023242"/>
    </source>
</evidence>
<evidence type="ECO:0000259" key="8">
    <source>
        <dbReference type="Pfam" id="PF18392"/>
    </source>
</evidence>
<dbReference type="GO" id="GO:0005737">
    <property type="term" value="C:cytoplasm"/>
    <property type="evidence" value="ECO:0007669"/>
    <property type="project" value="UniProtKB-SubCell"/>
</dbReference>
<dbReference type="AlphaFoldDB" id="A0A913Y8P5"/>
<evidence type="ECO:0000256" key="1">
    <source>
        <dbReference type="ARBA" id="ARBA00004123"/>
    </source>
</evidence>
<comment type="subcellular location">
    <subcellularLocation>
        <location evidence="2">Cytoplasm</location>
    </subcellularLocation>
    <subcellularLocation>
        <location evidence="1">Nucleus</location>
    </subcellularLocation>
</comment>
<evidence type="ECO:0000313" key="10">
    <source>
        <dbReference type="Proteomes" id="UP000887567"/>
    </source>
</evidence>
<evidence type="ECO:0000256" key="2">
    <source>
        <dbReference type="ARBA" id="ARBA00004496"/>
    </source>
</evidence>
<dbReference type="KEGG" id="epa:110253974"/>
<dbReference type="EnsemblMetazoa" id="XM_021060931.2">
    <property type="protein sequence ID" value="XP_020916590.2"/>
    <property type="gene ID" value="LOC110253974"/>
</dbReference>
<accession>A0A913Y8P5</accession>
<evidence type="ECO:0000313" key="9">
    <source>
        <dbReference type="EnsemblMetazoa" id="XP_020916590.2"/>
    </source>
</evidence>
<feature type="domain" description="COP9 signalosome complex subunit 7 helix I" evidence="8">
    <location>
        <begin position="46"/>
        <end position="93"/>
    </location>
</feature>
<organism evidence="9 10">
    <name type="scientific">Exaiptasia diaphana</name>
    <name type="common">Tropical sea anemone</name>
    <name type="synonym">Aiptasia pulchella</name>
    <dbReference type="NCBI Taxonomy" id="2652724"/>
    <lineage>
        <taxon>Eukaryota</taxon>
        <taxon>Metazoa</taxon>
        <taxon>Cnidaria</taxon>
        <taxon>Anthozoa</taxon>
        <taxon>Hexacorallia</taxon>
        <taxon>Actiniaria</taxon>
        <taxon>Aiptasiidae</taxon>
        <taxon>Exaiptasia</taxon>
    </lineage>
</organism>
<feature type="coiled-coil region" evidence="6">
    <location>
        <begin position="77"/>
        <end position="104"/>
    </location>
</feature>
<evidence type="ECO:0000256" key="6">
    <source>
        <dbReference type="SAM" id="Coils"/>
    </source>
</evidence>
<dbReference type="PANTHER" id="PTHR15350">
    <property type="entry name" value="COP9 SIGNALOSOME COMPLEX SUBUNIT 7/DENDRITIC CELL PROTEIN GA17"/>
    <property type="match status" value="1"/>
</dbReference>
<dbReference type="Proteomes" id="UP000887567">
    <property type="component" value="Unplaced"/>
</dbReference>
<evidence type="ECO:0000256" key="3">
    <source>
        <dbReference type="ARBA" id="ARBA00022490"/>
    </source>
</evidence>
<feature type="region of interest" description="Disordered" evidence="7">
    <location>
        <begin position="115"/>
        <end position="145"/>
    </location>
</feature>
<sequence>CVNLCSQDLIIEAIYADIIHGKLDQKNKQIEVEYALGRDIKPEMVTIIADVLNEWCESCESVLSSIDKQIQRANLYKEKKQQVKKSVETEVENLKKAIKATSQADMEDEGAVVSYQSQQYQQRSATSTKQKGLKGAKMFGSQVRR</sequence>
<dbReference type="GeneID" id="110253974"/>
<dbReference type="OrthoDB" id="10265275at2759"/>
<dbReference type="InterPro" id="IPR045237">
    <property type="entry name" value="COPS7/eIF3m"/>
</dbReference>
<evidence type="ECO:0000256" key="4">
    <source>
        <dbReference type="ARBA" id="ARBA00022790"/>
    </source>
</evidence>
<evidence type="ECO:0000256" key="7">
    <source>
        <dbReference type="SAM" id="MobiDB-lite"/>
    </source>
</evidence>
<keyword evidence="10" id="KW-1185">Reference proteome</keyword>
<dbReference type="GO" id="GO:0008180">
    <property type="term" value="C:COP9 signalosome"/>
    <property type="evidence" value="ECO:0007669"/>
    <property type="project" value="UniProtKB-KW"/>
</dbReference>